<proteinExistence type="inferred from homology"/>
<keyword evidence="9 15" id="KW-0472">Membrane</keyword>
<dbReference type="Gene3D" id="3.50.30.30">
    <property type="match status" value="1"/>
</dbReference>
<reference evidence="20 21" key="1">
    <citation type="journal article" date="2022" name="Gigascience">
        <title>A chromosome-level genome assembly and annotation of the desert horned lizard, Phrynosoma platyrhinos, provides insight into chromosomal rearrangements among reptiles.</title>
        <authorList>
            <person name="Koochekian N."/>
            <person name="Ascanio A."/>
            <person name="Farleigh K."/>
            <person name="Card D.C."/>
            <person name="Schield D.R."/>
            <person name="Castoe T.A."/>
            <person name="Jezkova T."/>
        </authorList>
    </citation>
    <scope>NUCLEOTIDE SEQUENCE [LARGE SCALE GENOMIC DNA]</scope>
    <source>
        <strain evidence="20">NK-2021</strain>
    </source>
</reference>
<feature type="transmembrane region" description="Helical" evidence="15">
    <location>
        <begin position="81"/>
        <end position="101"/>
    </location>
</feature>
<keyword evidence="6 15" id="KW-0812">Transmembrane</keyword>
<dbReference type="Proteomes" id="UP000826234">
    <property type="component" value="Unassembled WGS sequence"/>
</dbReference>
<feature type="domain" description="PA" evidence="17">
    <location>
        <begin position="234"/>
        <end position="300"/>
    </location>
</feature>
<feature type="non-terminal residue" evidence="20">
    <location>
        <position position="1"/>
    </location>
</feature>
<comment type="PTM">
    <text evidence="15">Stearoylated.</text>
</comment>
<dbReference type="Gene3D" id="1.20.930.40">
    <property type="entry name" value="Transferrin receptor-like, dimerisation domain"/>
    <property type="match status" value="1"/>
</dbReference>
<keyword evidence="21" id="KW-1185">Reference proteome</keyword>
<gene>
    <name evidence="20" type="ORF">JD844_007854</name>
</gene>
<dbReference type="SUPFAM" id="SSF53187">
    <property type="entry name" value="Zn-dependent exopeptidases"/>
    <property type="match status" value="1"/>
</dbReference>
<dbReference type="InterPro" id="IPR003137">
    <property type="entry name" value="PA_domain"/>
</dbReference>
<dbReference type="EMBL" id="JAIPUX010001880">
    <property type="protein sequence ID" value="KAH0624240.1"/>
    <property type="molecule type" value="Genomic_DNA"/>
</dbReference>
<organism evidence="20 21">
    <name type="scientific">Phrynosoma platyrhinos</name>
    <name type="common">Desert horned lizard</name>
    <dbReference type="NCBI Taxonomy" id="52577"/>
    <lineage>
        <taxon>Eukaryota</taxon>
        <taxon>Metazoa</taxon>
        <taxon>Chordata</taxon>
        <taxon>Craniata</taxon>
        <taxon>Vertebrata</taxon>
        <taxon>Euteleostomi</taxon>
        <taxon>Lepidosauria</taxon>
        <taxon>Squamata</taxon>
        <taxon>Bifurcata</taxon>
        <taxon>Unidentata</taxon>
        <taxon>Episquamata</taxon>
        <taxon>Toxicofera</taxon>
        <taxon>Iguania</taxon>
        <taxon>Phrynosomatidae</taxon>
        <taxon>Phrynosomatinae</taxon>
        <taxon>Phrynosoma</taxon>
    </lineage>
</organism>
<evidence type="ECO:0000256" key="7">
    <source>
        <dbReference type="ARBA" id="ARBA00022968"/>
    </source>
</evidence>
<dbReference type="SUPFAM" id="SSF52025">
    <property type="entry name" value="PA domain"/>
    <property type="match status" value="1"/>
</dbReference>
<feature type="domain" description="Transferrin receptor-like dimerisation" evidence="18">
    <location>
        <begin position="660"/>
        <end position="761"/>
    </location>
</feature>
<evidence type="ECO:0000259" key="19">
    <source>
        <dbReference type="Pfam" id="PF04389"/>
    </source>
</evidence>
<evidence type="ECO:0000313" key="20">
    <source>
        <dbReference type="EMBL" id="KAH0624240.1"/>
    </source>
</evidence>
<feature type="domain" description="Peptidase M28" evidence="19">
    <location>
        <begin position="399"/>
        <end position="584"/>
    </location>
</feature>
<keyword evidence="5 15" id="KW-0254">Endocytosis</keyword>
<feature type="compositionally biased region" description="Basic and acidic residues" evidence="16">
    <location>
        <begin position="40"/>
        <end position="53"/>
    </location>
</feature>
<keyword evidence="7" id="KW-0735">Signal-anchor</keyword>
<sequence>GSSQVPEEVSGNMDHARKAIFNMFGGEPLSYTRFSLARQPDGDSSHVEMKLSAEDEEGGENGSVDHLHTQTVKPRNNNRHLYCLLLCGSLLFLIGLLIGYMSSRGRMQAERTVADPVDQINDTEYIEDPTEPELYWGDIKQKLSEKLKSVTFQTHIRTVSSMSHEAGSTRDEILASEIHKQFDEYKLDKVWNDEHYVRLQVPGRSPNMVSLEGPSELLETPKPYVAYSESGEVSGKPVYANYGRDEDFRELLKRVNITGTVVLVRAGEIAFAEKVANAKKCGAVGVLIYPDPADFNGLGEDVSLFGHAHLGTGDPFTPGFPSFNHTQFPPVQSSGLLHIPVQTISSSAARRLFSVMTGLECPPTWKGSLGVIYKFGSIENVRTVKLQVRNELVEKKILNIFGVIKGLEEPDRYVVIGAQRDSWGPGVAKSGVGTALLLELARALSGMVKIDGYKPRRSIVFASWSAGDFGAVGATEWLEGYAASLHLKAFAYINLDSAVTGSTDFRFSASPMLKKLLDEAVTGFKVSSVNLKGNLANKEILFRMDDAGFPFLAYSGIPAISFSFHNGRKVYPYLGTKDDNLDNLLSFFGSSHVQLDNMMRAAAEIAGRMALRMTHDHELYLDYSSYDDRLRGFGVKLMMYRKELTSIGLGPQWLFVARGDFTRATAALTQNVKNTDLTNKVACRALNDRIMKVEYHFLSPYVSPMDTPLRHIFFGSGSYTLQALLDHLSLQRTNPDAFNETLFKTQMALATWTIQQAANALSGDIWNIDNEF</sequence>
<dbReference type="Pfam" id="PF04389">
    <property type="entry name" value="Peptidase_M28"/>
    <property type="match status" value="1"/>
</dbReference>
<evidence type="ECO:0000256" key="3">
    <source>
        <dbReference type="ARBA" id="ARBA00022475"/>
    </source>
</evidence>
<evidence type="ECO:0000256" key="12">
    <source>
        <dbReference type="ARBA" id="ARBA00023170"/>
    </source>
</evidence>
<dbReference type="Pfam" id="PF02225">
    <property type="entry name" value="PA"/>
    <property type="match status" value="1"/>
</dbReference>
<comment type="subcellular location">
    <subcellularLocation>
        <location evidence="15">Cell membrane</location>
        <topology evidence="15">Single-pass type II membrane protein</topology>
    </subcellularLocation>
    <subcellularLocation>
        <location evidence="15">Melanosome</location>
    </subcellularLocation>
</comment>
<keyword evidence="13 15" id="KW-0325">Glycoprotein</keyword>
<dbReference type="InterPro" id="IPR046450">
    <property type="entry name" value="PA_dom_sf"/>
</dbReference>
<dbReference type="Pfam" id="PF04253">
    <property type="entry name" value="TFR_dimer"/>
    <property type="match status" value="1"/>
</dbReference>
<evidence type="ECO:0000256" key="16">
    <source>
        <dbReference type="SAM" id="MobiDB-lite"/>
    </source>
</evidence>
<evidence type="ECO:0000259" key="17">
    <source>
        <dbReference type="Pfam" id="PF02225"/>
    </source>
</evidence>
<evidence type="ECO:0000256" key="15">
    <source>
        <dbReference type="RuleBase" id="RU367157"/>
    </source>
</evidence>
<keyword evidence="8 15" id="KW-1133">Transmembrane helix</keyword>
<dbReference type="SUPFAM" id="SSF47672">
    <property type="entry name" value="Transferrin receptor-like dimerisation domain"/>
    <property type="match status" value="1"/>
</dbReference>
<keyword evidence="11" id="KW-1015">Disulfide bond</keyword>
<evidence type="ECO:0000259" key="18">
    <source>
        <dbReference type="Pfam" id="PF04253"/>
    </source>
</evidence>
<evidence type="ECO:0000256" key="4">
    <source>
        <dbReference type="ARBA" id="ARBA00022553"/>
    </source>
</evidence>
<dbReference type="InterPro" id="IPR007365">
    <property type="entry name" value="TFR-like_dimer_dom"/>
</dbReference>
<name>A0ABQ7T3R2_PHRPL</name>
<dbReference type="InterPro" id="IPR039373">
    <property type="entry name" value="Peptidase_M28B"/>
</dbReference>
<evidence type="ECO:0000256" key="9">
    <source>
        <dbReference type="ARBA" id="ARBA00023136"/>
    </source>
</evidence>
<keyword evidence="12 15" id="KW-0675">Receptor</keyword>
<comment type="caution">
    <text evidence="20">The sequence shown here is derived from an EMBL/GenBank/DDBJ whole genome shotgun (WGS) entry which is preliminary data.</text>
</comment>
<dbReference type="PANTHER" id="PTHR10404:SF26">
    <property type="entry name" value="TRANSFERRIN RECEPTOR PROTEIN 1"/>
    <property type="match status" value="1"/>
</dbReference>
<dbReference type="Gene3D" id="3.40.630.10">
    <property type="entry name" value="Zn peptidases"/>
    <property type="match status" value="1"/>
</dbReference>
<evidence type="ECO:0000256" key="10">
    <source>
        <dbReference type="ARBA" id="ARBA00023139"/>
    </source>
</evidence>
<evidence type="ECO:0000256" key="2">
    <source>
        <dbReference type="ARBA" id="ARBA00016899"/>
    </source>
</evidence>
<evidence type="ECO:0000256" key="8">
    <source>
        <dbReference type="ARBA" id="ARBA00022989"/>
    </source>
</evidence>
<evidence type="ECO:0000256" key="13">
    <source>
        <dbReference type="ARBA" id="ARBA00023180"/>
    </source>
</evidence>
<dbReference type="InterPro" id="IPR007484">
    <property type="entry name" value="Peptidase_M28"/>
</dbReference>
<evidence type="ECO:0000256" key="14">
    <source>
        <dbReference type="ARBA" id="ARBA00023288"/>
    </source>
</evidence>
<protein>
    <recommendedName>
        <fullName evidence="2 15">Transferrin receptor protein 1</fullName>
    </recommendedName>
</protein>
<evidence type="ECO:0000256" key="1">
    <source>
        <dbReference type="ARBA" id="ARBA00005634"/>
    </source>
</evidence>
<comment type="similarity">
    <text evidence="1 15">Belongs to the peptidase M28 family. M28B subfamily.</text>
</comment>
<dbReference type="PANTHER" id="PTHR10404">
    <property type="entry name" value="N-ACETYLATED-ALPHA-LINKED ACIDIC DIPEPTIDASE"/>
    <property type="match status" value="1"/>
</dbReference>
<keyword evidence="4" id="KW-0597">Phosphoprotein</keyword>
<keyword evidence="14 15" id="KW-0449">Lipoprotein</keyword>
<keyword evidence="3 15" id="KW-1003">Cell membrane</keyword>
<evidence type="ECO:0000256" key="6">
    <source>
        <dbReference type="ARBA" id="ARBA00022692"/>
    </source>
</evidence>
<evidence type="ECO:0000313" key="21">
    <source>
        <dbReference type="Proteomes" id="UP000826234"/>
    </source>
</evidence>
<feature type="region of interest" description="Disordered" evidence="16">
    <location>
        <begin position="37"/>
        <end position="64"/>
    </location>
</feature>
<accession>A0ABQ7T3R2</accession>
<dbReference type="InterPro" id="IPR037324">
    <property type="entry name" value="TfR1/2_PA"/>
</dbReference>
<dbReference type="CDD" id="cd02128">
    <property type="entry name" value="PA_TfR"/>
    <property type="match status" value="1"/>
</dbReference>
<comment type="function">
    <text evidence="15">Cellular uptake of iron occurs via receptor-mediated endocytosis of ligand-occupied transferrin receptor into specialized endosomes. Endosomal acidification leads to iron release. The apotransferrin-receptor complex is then recycled to the cell surface with a return to neutral pH and the concomitant loss of affinity of apotransferrin for its receptor. Transferrin receptor is necessary for development of erythrocytes and the nervous system. Acts as a lipid sensor that regulates mitochondrial fusion by regulating activation of the JNK pathway.</text>
</comment>
<keyword evidence="10 15" id="KW-0564">Palmitate</keyword>
<evidence type="ECO:0000256" key="5">
    <source>
        <dbReference type="ARBA" id="ARBA00022583"/>
    </source>
</evidence>
<comment type="subunit">
    <text evidence="15">Homodimer; disulfide-linked.</text>
</comment>
<evidence type="ECO:0000256" key="11">
    <source>
        <dbReference type="ARBA" id="ARBA00023157"/>
    </source>
</evidence>
<dbReference type="InterPro" id="IPR036757">
    <property type="entry name" value="TFR-like_dimer_dom_sf"/>
</dbReference>